<organism evidence="9 10">
    <name type="scientific">Novosphingobium fluoreni</name>
    <dbReference type="NCBI Taxonomy" id="1391222"/>
    <lineage>
        <taxon>Bacteria</taxon>
        <taxon>Pseudomonadati</taxon>
        <taxon>Pseudomonadota</taxon>
        <taxon>Alphaproteobacteria</taxon>
        <taxon>Sphingomonadales</taxon>
        <taxon>Sphingomonadaceae</taxon>
        <taxon>Novosphingobium</taxon>
    </lineage>
</organism>
<proteinExistence type="inferred from homology"/>
<evidence type="ECO:0000313" key="10">
    <source>
        <dbReference type="Proteomes" id="UP000561459"/>
    </source>
</evidence>
<feature type="transmembrane region" description="Helical" evidence="7">
    <location>
        <begin position="62"/>
        <end position="81"/>
    </location>
</feature>
<dbReference type="PANTHER" id="PTHR30353:SF15">
    <property type="entry name" value="INNER MEMBRANE PROTEIN YABI"/>
    <property type="match status" value="1"/>
</dbReference>
<feature type="transmembrane region" description="Helical" evidence="7">
    <location>
        <begin position="33"/>
        <end position="56"/>
    </location>
</feature>
<evidence type="ECO:0000256" key="6">
    <source>
        <dbReference type="ARBA" id="ARBA00023136"/>
    </source>
</evidence>
<protein>
    <submittedName>
        <fullName evidence="9">Membrane protein DedA with SNARE-associated domain</fullName>
    </submittedName>
</protein>
<sequence>MGDLTSGLTTTIAAHGFWAGPIIGALSFGESMAVIGLFIPATTVMLAIGGLIGAGVLDPAPIILWAIAGAIVGDWVSYWMGRRIGPRIYYRWPLKNHRPMVARTRLFFRRHGFKAVLMGRFLGPIRATVPLVAGVVEMAKRPFQIANIVSAVLWVPLMFLPGIIAARTMGPGLKINEWHILAFGVGVLLFTGVATTLTTKVLGKKRKRGSR</sequence>
<accession>A0A7W6FXW6</accession>
<evidence type="ECO:0000256" key="2">
    <source>
        <dbReference type="ARBA" id="ARBA00010792"/>
    </source>
</evidence>
<keyword evidence="3 7" id="KW-1003">Cell membrane</keyword>
<name>A0A7W6FXW6_9SPHN</name>
<feature type="domain" description="VTT" evidence="8">
    <location>
        <begin position="39"/>
        <end position="162"/>
    </location>
</feature>
<feature type="transmembrane region" description="Helical" evidence="7">
    <location>
        <begin position="145"/>
        <end position="166"/>
    </location>
</feature>
<keyword evidence="4 7" id="KW-0812">Transmembrane</keyword>
<dbReference type="Pfam" id="PF09335">
    <property type="entry name" value="VTT_dom"/>
    <property type="match status" value="1"/>
</dbReference>
<keyword evidence="5 7" id="KW-1133">Transmembrane helix</keyword>
<evidence type="ECO:0000256" key="7">
    <source>
        <dbReference type="RuleBase" id="RU367016"/>
    </source>
</evidence>
<dbReference type="RefSeq" id="WP_183616378.1">
    <property type="nucleotide sequence ID" value="NZ_JACIDY010000002.1"/>
</dbReference>
<dbReference type="EMBL" id="JACIDY010000002">
    <property type="protein sequence ID" value="MBB3939693.1"/>
    <property type="molecule type" value="Genomic_DNA"/>
</dbReference>
<evidence type="ECO:0000256" key="4">
    <source>
        <dbReference type="ARBA" id="ARBA00022692"/>
    </source>
</evidence>
<gene>
    <name evidence="9" type="ORF">GGR39_001333</name>
</gene>
<dbReference type="PANTHER" id="PTHR30353">
    <property type="entry name" value="INNER MEMBRANE PROTEIN DEDA-RELATED"/>
    <property type="match status" value="1"/>
</dbReference>
<dbReference type="Proteomes" id="UP000561459">
    <property type="component" value="Unassembled WGS sequence"/>
</dbReference>
<feature type="transmembrane region" description="Helical" evidence="7">
    <location>
        <begin position="6"/>
        <end position="26"/>
    </location>
</feature>
<keyword evidence="6 7" id="KW-0472">Membrane</keyword>
<evidence type="ECO:0000256" key="3">
    <source>
        <dbReference type="ARBA" id="ARBA00022475"/>
    </source>
</evidence>
<evidence type="ECO:0000313" key="9">
    <source>
        <dbReference type="EMBL" id="MBB3939693.1"/>
    </source>
</evidence>
<comment type="similarity">
    <text evidence="2 7">Belongs to the DedA family.</text>
</comment>
<reference evidence="9 10" key="1">
    <citation type="submission" date="2020-08" db="EMBL/GenBank/DDBJ databases">
        <title>Genomic Encyclopedia of Type Strains, Phase IV (KMG-IV): sequencing the most valuable type-strain genomes for metagenomic binning, comparative biology and taxonomic classification.</title>
        <authorList>
            <person name="Goeker M."/>
        </authorList>
    </citation>
    <scope>NUCLEOTIDE SEQUENCE [LARGE SCALE GENOMIC DNA]</scope>
    <source>
        <strain evidence="9 10">DSM 27568</strain>
    </source>
</reference>
<comment type="caution">
    <text evidence="9">The sequence shown here is derived from an EMBL/GenBank/DDBJ whole genome shotgun (WGS) entry which is preliminary data.</text>
</comment>
<comment type="subcellular location">
    <subcellularLocation>
        <location evidence="1 7">Cell membrane</location>
        <topology evidence="1 7">Multi-pass membrane protein</topology>
    </subcellularLocation>
</comment>
<feature type="transmembrane region" description="Helical" evidence="7">
    <location>
        <begin position="178"/>
        <end position="202"/>
    </location>
</feature>
<dbReference type="GO" id="GO:0005886">
    <property type="term" value="C:plasma membrane"/>
    <property type="evidence" value="ECO:0007669"/>
    <property type="project" value="UniProtKB-SubCell"/>
</dbReference>
<dbReference type="InterPro" id="IPR032816">
    <property type="entry name" value="VTT_dom"/>
</dbReference>
<evidence type="ECO:0000259" key="8">
    <source>
        <dbReference type="Pfam" id="PF09335"/>
    </source>
</evidence>
<evidence type="ECO:0000256" key="5">
    <source>
        <dbReference type="ARBA" id="ARBA00022989"/>
    </source>
</evidence>
<dbReference type="InterPro" id="IPR032818">
    <property type="entry name" value="DedA-like"/>
</dbReference>
<keyword evidence="10" id="KW-1185">Reference proteome</keyword>
<evidence type="ECO:0000256" key="1">
    <source>
        <dbReference type="ARBA" id="ARBA00004651"/>
    </source>
</evidence>
<dbReference type="AlphaFoldDB" id="A0A7W6FXW6"/>